<organism evidence="1 2">
    <name type="scientific">Gemmata massiliana</name>
    <dbReference type="NCBI Taxonomy" id="1210884"/>
    <lineage>
        <taxon>Bacteria</taxon>
        <taxon>Pseudomonadati</taxon>
        <taxon>Planctomycetota</taxon>
        <taxon>Planctomycetia</taxon>
        <taxon>Gemmatales</taxon>
        <taxon>Gemmataceae</taxon>
        <taxon>Gemmata</taxon>
    </lineage>
</organism>
<dbReference type="Proteomes" id="UP000464178">
    <property type="component" value="Chromosome"/>
</dbReference>
<proteinExistence type="predicted"/>
<keyword evidence="2" id="KW-1185">Reference proteome</keyword>
<reference evidence="1 2" key="1">
    <citation type="submission" date="2019-05" db="EMBL/GenBank/DDBJ databases">
        <authorList>
            <consortium name="Science for Life Laboratories"/>
        </authorList>
    </citation>
    <scope>NUCLEOTIDE SEQUENCE [LARGE SCALE GENOMIC DNA]</scope>
    <source>
        <strain evidence="1">Soil9</strain>
    </source>
</reference>
<dbReference type="AlphaFoldDB" id="A0A6P2D3T5"/>
<gene>
    <name evidence="1" type="ORF">SOIL9_36540</name>
</gene>
<dbReference type="KEGG" id="gms:SOIL9_36540"/>
<sequence>MEGASESEVLFVSATVFSPRRGLHIDFSAVALAKSMAPADDFATFLTALSGHRSGSLADRIRGGVDLFPVGADPETLALCLDGVRLGTCHVHNTAAN</sequence>
<dbReference type="EMBL" id="LR593886">
    <property type="protein sequence ID" value="VTR94060.1"/>
    <property type="molecule type" value="Genomic_DNA"/>
</dbReference>
<accession>A0A6P2D3T5</accession>
<evidence type="ECO:0000313" key="2">
    <source>
        <dbReference type="Proteomes" id="UP000464178"/>
    </source>
</evidence>
<evidence type="ECO:0000313" key="1">
    <source>
        <dbReference type="EMBL" id="VTR94060.1"/>
    </source>
</evidence>
<name>A0A6P2D3T5_9BACT</name>
<protein>
    <submittedName>
        <fullName evidence="1">Uncharacterized protein</fullName>
    </submittedName>
</protein>